<name>A0A7J6XB10_THATH</name>
<comment type="caution">
    <text evidence="2">The sequence shown here is derived from an EMBL/GenBank/DDBJ whole genome shotgun (WGS) entry which is preliminary data.</text>
</comment>
<gene>
    <name evidence="2" type="ORF">FRX31_003467</name>
</gene>
<protein>
    <submittedName>
        <fullName evidence="2">Uncharacterized protein</fullName>
    </submittedName>
</protein>
<proteinExistence type="predicted"/>
<organism evidence="2 3">
    <name type="scientific">Thalictrum thalictroides</name>
    <name type="common">Rue-anemone</name>
    <name type="synonym">Anemone thalictroides</name>
    <dbReference type="NCBI Taxonomy" id="46969"/>
    <lineage>
        <taxon>Eukaryota</taxon>
        <taxon>Viridiplantae</taxon>
        <taxon>Streptophyta</taxon>
        <taxon>Embryophyta</taxon>
        <taxon>Tracheophyta</taxon>
        <taxon>Spermatophyta</taxon>
        <taxon>Magnoliopsida</taxon>
        <taxon>Ranunculales</taxon>
        <taxon>Ranunculaceae</taxon>
        <taxon>Thalictroideae</taxon>
        <taxon>Thalictrum</taxon>
    </lineage>
</organism>
<sequence length="79" mass="9379">METSIRIRNRQFALVERKSFEFESCDSVRPSKAVTIVERTTKEHFELKLLRKEGSDGWVSNPKKMQFGETKSRRYHQDS</sequence>
<dbReference type="Proteomes" id="UP000554482">
    <property type="component" value="Unassembled WGS sequence"/>
</dbReference>
<dbReference type="AlphaFoldDB" id="A0A7J6XB10"/>
<evidence type="ECO:0000313" key="3">
    <source>
        <dbReference type="Proteomes" id="UP000554482"/>
    </source>
</evidence>
<keyword evidence="3" id="KW-1185">Reference proteome</keyword>
<accession>A0A7J6XB10</accession>
<evidence type="ECO:0000313" key="2">
    <source>
        <dbReference type="EMBL" id="KAF5206944.1"/>
    </source>
</evidence>
<feature type="region of interest" description="Disordered" evidence="1">
    <location>
        <begin position="55"/>
        <end position="79"/>
    </location>
</feature>
<feature type="compositionally biased region" description="Basic and acidic residues" evidence="1">
    <location>
        <begin position="70"/>
        <end position="79"/>
    </location>
</feature>
<dbReference type="EMBL" id="JABWDY010002053">
    <property type="protein sequence ID" value="KAF5206944.1"/>
    <property type="molecule type" value="Genomic_DNA"/>
</dbReference>
<reference evidence="2 3" key="1">
    <citation type="submission" date="2020-06" db="EMBL/GenBank/DDBJ databases">
        <title>Transcriptomic and genomic resources for Thalictrum thalictroides and T. hernandezii: Facilitating candidate gene discovery in an emerging model plant lineage.</title>
        <authorList>
            <person name="Arias T."/>
            <person name="Riano-Pachon D.M."/>
            <person name="Di Stilio V.S."/>
        </authorList>
    </citation>
    <scope>NUCLEOTIDE SEQUENCE [LARGE SCALE GENOMIC DNA]</scope>
    <source>
        <strain evidence="3">cv. WT478/WT964</strain>
        <tissue evidence="2">Leaves</tissue>
    </source>
</reference>
<evidence type="ECO:0000256" key="1">
    <source>
        <dbReference type="SAM" id="MobiDB-lite"/>
    </source>
</evidence>